<gene>
    <name evidence="1" type="ORF">RGD00_22615</name>
</gene>
<evidence type="ECO:0000313" key="2">
    <source>
        <dbReference type="Proteomes" id="UP001247754"/>
    </source>
</evidence>
<evidence type="ECO:0000313" key="1">
    <source>
        <dbReference type="EMBL" id="MDR5655406.1"/>
    </source>
</evidence>
<dbReference type="EMBL" id="JAVKPH010000072">
    <property type="protein sequence ID" value="MDR5655406.1"/>
    <property type="molecule type" value="Genomic_DNA"/>
</dbReference>
<organism evidence="1 2">
    <name type="scientific">Ruixingdingia sedimenti</name>
    <dbReference type="NCBI Taxonomy" id="3073604"/>
    <lineage>
        <taxon>Bacteria</taxon>
        <taxon>Pseudomonadati</taxon>
        <taxon>Pseudomonadota</taxon>
        <taxon>Alphaproteobacteria</taxon>
        <taxon>Rhodobacterales</taxon>
        <taxon>Paracoccaceae</taxon>
        <taxon>Ruixingdingia</taxon>
    </lineage>
</organism>
<dbReference type="Proteomes" id="UP001247754">
    <property type="component" value="Unassembled WGS sequence"/>
</dbReference>
<dbReference type="RefSeq" id="WP_310459506.1">
    <property type="nucleotide sequence ID" value="NZ_JAVKPH010000072.1"/>
</dbReference>
<reference evidence="1 2" key="1">
    <citation type="submission" date="2023-09" db="EMBL/GenBank/DDBJ databases">
        <title>Xinfangfangia sedmenti sp. nov., isolated the sedment.</title>
        <authorList>
            <person name="Xu L."/>
        </authorList>
    </citation>
    <scope>NUCLEOTIDE SEQUENCE [LARGE SCALE GENOMIC DNA]</scope>
    <source>
        <strain evidence="1 2">LG-4</strain>
    </source>
</reference>
<comment type="caution">
    <text evidence="1">The sequence shown here is derived from an EMBL/GenBank/DDBJ whole genome shotgun (WGS) entry which is preliminary data.</text>
</comment>
<sequence length="143" mass="15430">MLAALKTRLETQLPTARWCGVEIAEDIDTFTDRAGLVDSGTAIVMPWGEQAQPQQDATGTFRQVVKTVYAIGIVIRHYDHLMGAARALQFDTYKADLEAALAGWEPSGALNPFELVGGESSPVTTGVSIYVQTWACTRILTGA</sequence>
<protein>
    <submittedName>
        <fullName evidence="1">Uncharacterized protein</fullName>
    </submittedName>
</protein>
<dbReference type="Pfam" id="PF23840">
    <property type="entry name" value="Phage_tail_terminator"/>
    <property type="match status" value="1"/>
</dbReference>
<dbReference type="InterPro" id="IPR056912">
    <property type="entry name" value="Phage_JBD30_tail_term-like"/>
</dbReference>
<accession>A0ABU1FEW8</accession>
<proteinExistence type="predicted"/>
<name>A0ABU1FEW8_9RHOB</name>
<keyword evidence="2" id="KW-1185">Reference proteome</keyword>